<dbReference type="InterPro" id="IPR036259">
    <property type="entry name" value="MFS_trans_sf"/>
</dbReference>
<accession>A0A2R5G2T7</accession>
<feature type="transmembrane region" description="Helical" evidence="6">
    <location>
        <begin position="415"/>
        <end position="439"/>
    </location>
</feature>
<dbReference type="EMBL" id="BEYU01000012">
    <property type="protein sequence ID" value="GBG25346.1"/>
    <property type="molecule type" value="Genomic_DNA"/>
</dbReference>
<dbReference type="Gene3D" id="1.20.1250.20">
    <property type="entry name" value="MFS general substrate transporter like domains"/>
    <property type="match status" value="1"/>
</dbReference>
<name>A0A2R5G2T7_9STRA</name>
<evidence type="ECO:0000313" key="9">
    <source>
        <dbReference type="Proteomes" id="UP000241890"/>
    </source>
</evidence>
<dbReference type="GO" id="GO:0016020">
    <property type="term" value="C:membrane"/>
    <property type="evidence" value="ECO:0007669"/>
    <property type="project" value="UniProtKB-SubCell"/>
</dbReference>
<feature type="transmembrane region" description="Helical" evidence="6">
    <location>
        <begin position="451"/>
        <end position="471"/>
    </location>
</feature>
<evidence type="ECO:0000256" key="2">
    <source>
        <dbReference type="ARBA" id="ARBA00022692"/>
    </source>
</evidence>
<evidence type="ECO:0000256" key="3">
    <source>
        <dbReference type="ARBA" id="ARBA00022989"/>
    </source>
</evidence>
<dbReference type="InterPro" id="IPR020846">
    <property type="entry name" value="MFS_dom"/>
</dbReference>
<organism evidence="8 9">
    <name type="scientific">Hondaea fermentalgiana</name>
    <dbReference type="NCBI Taxonomy" id="2315210"/>
    <lineage>
        <taxon>Eukaryota</taxon>
        <taxon>Sar</taxon>
        <taxon>Stramenopiles</taxon>
        <taxon>Bigyra</taxon>
        <taxon>Labyrinthulomycetes</taxon>
        <taxon>Thraustochytrida</taxon>
        <taxon>Thraustochytriidae</taxon>
        <taxon>Hondaea</taxon>
    </lineage>
</organism>
<evidence type="ECO:0000313" key="8">
    <source>
        <dbReference type="EMBL" id="GBG25346.1"/>
    </source>
</evidence>
<dbReference type="InParanoid" id="A0A2R5G2T7"/>
<feature type="region of interest" description="Disordered" evidence="5">
    <location>
        <begin position="1"/>
        <end position="44"/>
    </location>
</feature>
<dbReference type="PROSITE" id="PS50850">
    <property type="entry name" value="MFS"/>
    <property type="match status" value="1"/>
</dbReference>
<evidence type="ECO:0000256" key="4">
    <source>
        <dbReference type="ARBA" id="ARBA00023136"/>
    </source>
</evidence>
<dbReference type="Proteomes" id="UP000241890">
    <property type="component" value="Unassembled WGS sequence"/>
</dbReference>
<keyword evidence="9" id="KW-1185">Reference proteome</keyword>
<feature type="transmembrane region" description="Helical" evidence="6">
    <location>
        <begin position="388"/>
        <end position="409"/>
    </location>
</feature>
<dbReference type="PANTHER" id="PTHR23510">
    <property type="entry name" value="INNER MEMBRANE TRANSPORT PROTEIN YAJR"/>
    <property type="match status" value="1"/>
</dbReference>
<feature type="transmembrane region" description="Helical" evidence="6">
    <location>
        <begin position="128"/>
        <end position="150"/>
    </location>
</feature>
<protein>
    <submittedName>
        <fullName evidence="8">Major facilitator superfamily domain-containing protein 8</fullName>
    </submittedName>
</protein>
<feature type="transmembrane region" description="Helical" evidence="6">
    <location>
        <begin position="271"/>
        <end position="289"/>
    </location>
</feature>
<dbReference type="InterPro" id="IPR011701">
    <property type="entry name" value="MFS"/>
</dbReference>
<feature type="region of interest" description="Disordered" evidence="5">
    <location>
        <begin position="526"/>
        <end position="570"/>
    </location>
</feature>
<dbReference type="Pfam" id="PF07690">
    <property type="entry name" value="MFS_1"/>
    <property type="match status" value="1"/>
</dbReference>
<proteinExistence type="predicted"/>
<evidence type="ECO:0000256" key="1">
    <source>
        <dbReference type="ARBA" id="ARBA00004141"/>
    </source>
</evidence>
<sequence length="570" mass="62224">MAHDEAGRARPLLATSEGGDTEEDSFQRTRVSPSGADWPPSPSQAAAAASEAALQAHDGYYTTLNNDESGDEDAEGLVHAKFWEEFKRSYTVLALLGFVDAIEYGVVMPSLFSYLIRIDGGTHADATINYQYGVILSVFSFASLLSKPVLGYLVDKRPYLETLVWSTLVAIVGNLLYFLAEFIVEQTNDRAHAFAYLLTARALAGVGCGNTSLIFAYIARTAPSSIRTRYMTLLSMGKIIGFLFGPALNALTSLMVFSVGSLSVDERNAPGLFTAGVLVILIGLLCAFLREPPAYSTIAGRSDSELANVTSIWRIHRYLSVPVLLCFFNVFFYNFEIGCLESFAVPTASIAFKWSALQNSYVFLVITVTVLVNSSIVIATSGKVEERLFLLLSGILAVLGSIAVRQLYFYDMATWQFWIGTVLWGFPISLAIPSNRTIFSRLIEDSQLQGLLNSSVSVFASLGGALGPIYVGFTLGKRPAEPEHVRVAPATVLGCLFLSLLTLLANLLVLYIWPSKKTLLASTLQRDSSHDDDDNSNHNNTDDNDNSSIEGDTEAGARDAETDRRRHLLR</sequence>
<reference evidence="8 9" key="1">
    <citation type="submission" date="2017-12" db="EMBL/GenBank/DDBJ databases">
        <title>Sequencing, de novo assembly and annotation of complete genome of a new Thraustochytrid species, strain FCC1311.</title>
        <authorList>
            <person name="Sedici K."/>
            <person name="Godart F."/>
            <person name="Aiese Cigliano R."/>
            <person name="Sanseverino W."/>
            <person name="Barakat M."/>
            <person name="Ortet P."/>
            <person name="Marechal E."/>
            <person name="Cagnac O."/>
            <person name="Amato A."/>
        </authorList>
    </citation>
    <scope>NUCLEOTIDE SEQUENCE [LARGE SCALE GENOMIC DNA]</scope>
</reference>
<feature type="transmembrane region" description="Helical" evidence="6">
    <location>
        <begin position="318"/>
        <end position="335"/>
    </location>
</feature>
<keyword evidence="3 6" id="KW-1133">Transmembrane helix</keyword>
<feature type="transmembrane region" description="Helical" evidence="6">
    <location>
        <begin position="196"/>
        <end position="218"/>
    </location>
</feature>
<comment type="caution">
    <text evidence="8">The sequence shown here is derived from an EMBL/GenBank/DDBJ whole genome shotgun (WGS) entry which is preliminary data.</text>
</comment>
<comment type="subcellular location">
    <subcellularLocation>
        <location evidence="1">Membrane</location>
        <topology evidence="1">Multi-pass membrane protein</topology>
    </subcellularLocation>
</comment>
<feature type="transmembrane region" description="Helical" evidence="6">
    <location>
        <begin position="491"/>
        <end position="513"/>
    </location>
</feature>
<feature type="compositionally biased region" description="Basic and acidic residues" evidence="5">
    <location>
        <begin position="555"/>
        <end position="564"/>
    </location>
</feature>
<gene>
    <name evidence="8" type="ORF">FCC1311_015642</name>
</gene>
<dbReference type="InterPro" id="IPR051068">
    <property type="entry name" value="MFS_Domain-Containing_Protein"/>
</dbReference>
<dbReference type="SUPFAM" id="SSF103473">
    <property type="entry name" value="MFS general substrate transporter"/>
    <property type="match status" value="1"/>
</dbReference>
<keyword evidence="2 6" id="KW-0812">Transmembrane</keyword>
<feature type="transmembrane region" description="Helical" evidence="6">
    <location>
        <begin position="90"/>
        <end position="116"/>
    </location>
</feature>
<evidence type="ECO:0000256" key="5">
    <source>
        <dbReference type="SAM" id="MobiDB-lite"/>
    </source>
</evidence>
<dbReference type="AlphaFoldDB" id="A0A2R5G2T7"/>
<keyword evidence="4 6" id="KW-0472">Membrane</keyword>
<evidence type="ECO:0000259" key="7">
    <source>
        <dbReference type="PROSITE" id="PS50850"/>
    </source>
</evidence>
<dbReference type="OrthoDB" id="370281at2759"/>
<feature type="transmembrane region" description="Helical" evidence="6">
    <location>
        <begin position="361"/>
        <end position="381"/>
    </location>
</feature>
<dbReference type="PANTHER" id="PTHR23510:SF16">
    <property type="entry name" value="MAJOR FACILITATOR SUPERFAMILY (MFS) PROFILE DOMAIN-CONTAINING PROTEIN"/>
    <property type="match status" value="1"/>
</dbReference>
<feature type="domain" description="Major facilitator superfamily (MFS) profile" evidence="7">
    <location>
        <begin position="89"/>
        <end position="517"/>
    </location>
</feature>
<evidence type="ECO:0000256" key="6">
    <source>
        <dbReference type="SAM" id="Phobius"/>
    </source>
</evidence>
<feature type="transmembrane region" description="Helical" evidence="6">
    <location>
        <begin position="162"/>
        <end position="184"/>
    </location>
</feature>
<dbReference type="GO" id="GO:0022857">
    <property type="term" value="F:transmembrane transporter activity"/>
    <property type="evidence" value="ECO:0007669"/>
    <property type="project" value="InterPro"/>
</dbReference>
<feature type="transmembrane region" description="Helical" evidence="6">
    <location>
        <begin position="239"/>
        <end position="259"/>
    </location>
</feature>